<protein>
    <submittedName>
        <fullName evidence="1">Uncharacterized protein</fullName>
    </submittedName>
</protein>
<keyword evidence="1" id="KW-0614">Plasmid</keyword>
<sequence length="33" mass="3729">MRVTNAIAHSHDSAKKVCHQSVRHWQGMSLSIL</sequence>
<proteinExistence type="predicted"/>
<gene>
    <name evidence="1" type="ORF">MBLL_00751</name>
</gene>
<geneLocation type="plasmid" evidence="1">
    <name>1</name>
</geneLocation>
<reference evidence="1" key="1">
    <citation type="submission" date="2019-12" db="EMBL/GenBank/DDBJ databases">
        <authorList>
            <person name="Cremers G."/>
        </authorList>
    </citation>
    <scope>NUCLEOTIDE SEQUENCE</scope>
    <source>
        <strain evidence="1">Mbul2</strain>
        <plasmid evidence="1">1</plasmid>
    </source>
</reference>
<accession>A0A679JFR0</accession>
<dbReference type="AlphaFoldDB" id="A0A679JFR0"/>
<organism evidence="1">
    <name type="scientific">Methylobacterium bullatum</name>
    <dbReference type="NCBI Taxonomy" id="570505"/>
    <lineage>
        <taxon>Bacteria</taxon>
        <taxon>Pseudomonadati</taxon>
        <taxon>Pseudomonadota</taxon>
        <taxon>Alphaproteobacteria</taxon>
        <taxon>Hyphomicrobiales</taxon>
        <taxon>Methylobacteriaceae</taxon>
        <taxon>Methylobacterium</taxon>
    </lineage>
</organism>
<evidence type="ECO:0000313" key="1">
    <source>
        <dbReference type="EMBL" id="CAA2137630.1"/>
    </source>
</evidence>
<name>A0A679JFR0_9HYPH</name>
<dbReference type="EMBL" id="LR743510">
    <property type="protein sequence ID" value="CAA2137630.1"/>
    <property type="molecule type" value="Genomic_DNA"/>
</dbReference>